<dbReference type="PANTHER" id="PTHR47481">
    <property type="match status" value="1"/>
</dbReference>
<protein>
    <submittedName>
        <fullName evidence="2">Uncharacterized protein</fullName>
    </submittedName>
</protein>
<evidence type="ECO:0000313" key="1">
    <source>
        <dbReference type="Proteomes" id="UP000818029"/>
    </source>
</evidence>
<dbReference type="RefSeq" id="XP_040973780.1">
    <property type="nucleotide sequence ID" value="XM_041117846.1"/>
</dbReference>
<gene>
    <name evidence="2" type="primary">LOC121232236</name>
</gene>
<reference evidence="1" key="1">
    <citation type="journal article" date="2020" name="Nat. Genet.">
        <title>Genomic diversifications of five Gossypium allopolyploid species and their impact on cotton improvement.</title>
        <authorList>
            <person name="Chen Z.J."/>
            <person name="Sreedasyam A."/>
            <person name="Ando A."/>
            <person name="Song Q."/>
            <person name="De Santiago L.M."/>
            <person name="Hulse-Kemp A.M."/>
            <person name="Ding M."/>
            <person name="Ye W."/>
            <person name="Kirkbride R.C."/>
            <person name="Jenkins J."/>
            <person name="Plott C."/>
            <person name="Lovell J."/>
            <person name="Lin Y.M."/>
            <person name="Vaughn R."/>
            <person name="Liu B."/>
            <person name="Simpson S."/>
            <person name="Scheffler B.E."/>
            <person name="Wen L."/>
            <person name="Saski C.A."/>
            <person name="Grover C.E."/>
            <person name="Hu G."/>
            <person name="Conover J.L."/>
            <person name="Carlson J.W."/>
            <person name="Shu S."/>
            <person name="Boston L.B."/>
            <person name="Williams M."/>
            <person name="Peterson D.G."/>
            <person name="McGee K."/>
            <person name="Jones D.C."/>
            <person name="Wendel J.F."/>
            <person name="Stelly D.M."/>
            <person name="Grimwood J."/>
            <person name="Schmutz J."/>
        </authorList>
    </citation>
    <scope>NUCLEOTIDE SEQUENCE [LARGE SCALE GENOMIC DNA]</scope>
    <source>
        <strain evidence="1">cv. TM-1</strain>
    </source>
</reference>
<organism evidence="1 2">
    <name type="scientific">Gossypium hirsutum</name>
    <name type="common">Upland cotton</name>
    <name type="synonym">Gossypium mexicanum</name>
    <dbReference type="NCBI Taxonomy" id="3635"/>
    <lineage>
        <taxon>Eukaryota</taxon>
        <taxon>Viridiplantae</taxon>
        <taxon>Streptophyta</taxon>
        <taxon>Embryophyta</taxon>
        <taxon>Tracheophyta</taxon>
        <taxon>Spermatophyta</taxon>
        <taxon>Magnoliopsida</taxon>
        <taxon>eudicotyledons</taxon>
        <taxon>Gunneridae</taxon>
        <taxon>Pentapetalae</taxon>
        <taxon>rosids</taxon>
        <taxon>malvids</taxon>
        <taxon>Malvales</taxon>
        <taxon>Malvaceae</taxon>
        <taxon>Malvoideae</taxon>
        <taxon>Gossypium</taxon>
    </lineage>
</organism>
<evidence type="ECO:0000313" key="2">
    <source>
        <dbReference type="RefSeq" id="XP_040973780.1"/>
    </source>
</evidence>
<dbReference type="Proteomes" id="UP000818029">
    <property type="component" value="Chromosome A07"/>
</dbReference>
<dbReference type="GeneID" id="121232236"/>
<sequence>MDEEITTNRVVRKIQQLPQHNTIKLNETIYLLWKQRVMLILEGYGVQEYIQDSATISQFIVNEESQLIENPEFFFHNQQDKLLASWLLPTKYVQQDRRSSLVHAKFQQSYHLQAGSSSLYCYSSVSTKPLDQAWYLDSGVTNYVTNDLSNLEGAYAYTGFIVRGSFTNGPHS</sequence>
<dbReference type="PANTHER" id="PTHR47481:SF10">
    <property type="entry name" value="COPIA-LIKE POLYPROTEIN_RETROTRANSPOSON"/>
    <property type="match status" value="1"/>
</dbReference>
<name>A0ABM3C394_GOSHI</name>
<accession>A0ABM3C394</accession>
<reference evidence="2" key="2">
    <citation type="submission" date="2025-08" db="UniProtKB">
        <authorList>
            <consortium name="RefSeq"/>
        </authorList>
    </citation>
    <scope>IDENTIFICATION</scope>
</reference>
<proteinExistence type="predicted"/>
<keyword evidence="1" id="KW-1185">Reference proteome</keyword>